<dbReference type="SUPFAM" id="SSF53335">
    <property type="entry name" value="S-adenosyl-L-methionine-dependent methyltransferases"/>
    <property type="match status" value="1"/>
</dbReference>
<protein>
    <recommendedName>
        <fullName evidence="4">Methyltransferase type 11 domain-containing protein</fullName>
    </recommendedName>
</protein>
<dbReference type="Gene3D" id="3.40.50.150">
    <property type="entry name" value="Vaccinia Virus protein VP39"/>
    <property type="match status" value="1"/>
</dbReference>
<dbReference type="InterPro" id="IPR029063">
    <property type="entry name" value="SAM-dependent_MTases_sf"/>
</dbReference>
<organism evidence="2 3">
    <name type="scientific">Roseomonas populi</name>
    <dbReference type="NCBI Taxonomy" id="3121582"/>
    <lineage>
        <taxon>Bacteria</taxon>
        <taxon>Pseudomonadati</taxon>
        <taxon>Pseudomonadota</taxon>
        <taxon>Alphaproteobacteria</taxon>
        <taxon>Acetobacterales</taxon>
        <taxon>Roseomonadaceae</taxon>
        <taxon>Roseomonas</taxon>
    </lineage>
</organism>
<sequence length="469" mass="47369">MSQTHPADDSAEPAWAGAARFLEGRIPPGGRVIAPESFARLAGALSAPDPENIPDWAVIRTATAGSLPPGLLRRLLAETTPVFANEGYVVFARRPTFGLADMRNAPAVRALADGAALGAPFTPPGPTLLEASQPKASAPPEAGMVPIAPPRAPDIPRANLPPEALALQVPAPAPRADRPAFPLPRPFTAPEPPPGFAPPQQPAAAPPEPPRLFPVPAAANTPPVPRLFAVPPAQPVVPPEPASFAPPAAPPEPASLLAPPPAPAWPVPPPERATPEVPPASAPAATLPSGTAPRGTLPARVAALLGTGAGRRVALLGADARGLAAALDPAALVSDAEGQPDACFDLLLLAPGEASLAGAAADAARLLRPGGLLLIVAENTESLGRRLAAALGRPAPAGLSASTIRGALHAAGLVPERLEGHALDTWRATADLPPPGLAPGDPASALLEDAASTMDPRHAAWLLFLARKP</sequence>
<name>A0ABT1X4M3_9PROT</name>
<evidence type="ECO:0000313" key="2">
    <source>
        <dbReference type="EMBL" id="MCR0982112.1"/>
    </source>
</evidence>
<evidence type="ECO:0000313" key="3">
    <source>
        <dbReference type="Proteomes" id="UP001524642"/>
    </source>
</evidence>
<feature type="compositionally biased region" description="Pro residues" evidence="1">
    <location>
        <begin position="247"/>
        <end position="281"/>
    </location>
</feature>
<keyword evidence="3" id="KW-1185">Reference proteome</keyword>
<dbReference type="EMBL" id="JANJOU010000004">
    <property type="protein sequence ID" value="MCR0982112.1"/>
    <property type="molecule type" value="Genomic_DNA"/>
</dbReference>
<feature type="region of interest" description="Disordered" evidence="1">
    <location>
        <begin position="240"/>
        <end position="293"/>
    </location>
</feature>
<feature type="compositionally biased region" description="Low complexity" evidence="1">
    <location>
        <begin position="282"/>
        <end position="293"/>
    </location>
</feature>
<reference evidence="2 3" key="1">
    <citation type="submission" date="2022-06" db="EMBL/GenBank/DDBJ databases">
        <title>Roseomonas CN29.</title>
        <authorList>
            <person name="Cheng Y."/>
            <person name="He X."/>
        </authorList>
    </citation>
    <scope>NUCLEOTIDE SEQUENCE [LARGE SCALE GENOMIC DNA]</scope>
    <source>
        <strain evidence="2 3">CN29</strain>
    </source>
</reference>
<accession>A0ABT1X4M3</accession>
<evidence type="ECO:0008006" key="4">
    <source>
        <dbReference type="Google" id="ProtNLM"/>
    </source>
</evidence>
<evidence type="ECO:0000256" key="1">
    <source>
        <dbReference type="SAM" id="MobiDB-lite"/>
    </source>
</evidence>
<proteinExistence type="predicted"/>
<gene>
    <name evidence="2" type="ORF">NRP21_08645</name>
</gene>
<comment type="caution">
    <text evidence="2">The sequence shown here is derived from an EMBL/GenBank/DDBJ whole genome shotgun (WGS) entry which is preliminary data.</text>
</comment>
<dbReference type="Proteomes" id="UP001524642">
    <property type="component" value="Unassembled WGS sequence"/>
</dbReference>
<feature type="compositionally biased region" description="Pro residues" evidence="1">
    <location>
        <begin position="181"/>
        <end position="213"/>
    </location>
</feature>
<dbReference type="RefSeq" id="WP_257715776.1">
    <property type="nucleotide sequence ID" value="NZ_JANJOU010000004.1"/>
</dbReference>
<dbReference type="PRINTS" id="PR01217">
    <property type="entry name" value="PRICHEXTENSN"/>
</dbReference>
<feature type="region of interest" description="Disordered" evidence="1">
    <location>
        <begin position="172"/>
        <end position="218"/>
    </location>
</feature>